<dbReference type="GO" id="GO:0034058">
    <property type="term" value="P:endosomal vesicle fusion"/>
    <property type="evidence" value="ECO:0007669"/>
    <property type="project" value="TreeGrafter"/>
</dbReference>
<dbReference type="Proteomes" id="UP000054304">
    <property type="component" value="Unassembled WGS sequence"/>
</dbReference>
<dbReference type="InterPro" id="IPR000547">
    <property type="entry name" value="Clathrin_H-chain/VPS_repeat"/>
</dbReference>
<dbReference type="Pfam" id="PF10366">
    <property type="entry name" value="Vps39_1"/>
    <property type="match status" value="1"/>
</dbReference>
<sequence length="1000" mass="115080">MLKATHLSSISRDDIVSILPITETSKILASNREGHVLVYSYEGQSLRLTQTYNHLMKNNGRDTTISDLLYSRQLSTVFAVCAKSIVLLNSTNLNQYDRIVEKRGIKQAWMHEQPTSKHGNITILLLQPHKTTTLKLFLWNDRAFKNVSEMSLGHKGEQILSMDMDRNGLVLATNMSCYYWRLKDLSLQKLTKIVSPVWPQGINEALEELENLGVSKKTEDHQDMASVWSGSNVSRKISMGNFFQRKEARGGLDKTRFLFHPPSYPHTILLDGASRKKLEVMTTSSHGPYMTGYELGRFIDANKEFDNIQYFSSNFLILNNRKTIRIGDSHYGLNFLEFNVGEGIRKVVRAQGSTLLVWTEAGTLQLYKLTISDEPTSISDSEDDFIAVEEGGPTRMLKAIIFYQALLDHKNPFSLCESFECENIEETVDFYAMKLRDLVVLWSFSSFDKCQTLIEKSQNTVKTQARILGLQELIIKGVFDNLIKFLAPPELVIGHCFSGSMARLLNQELTQELNHHQGINANHFPTRVMNKWCLPYLTDIRRNLHNLAKNGTIKWEYERRAVKVDLQFFLLDHHRERSIESLLKLVDTSIFKIYLEFNPAMLGPFTRVPNSCDFETVVEDLSKNMKIQELVDFYFMRGKHELALKLLTDLENNVKLAHPETLAADIKMLVVDYLKKLPQSALPTIFEYTLWLIKKFPKDSRIIITSIFMNFSPHCATLRSSDVYDFIDRIDSELSLKYLEFIVDAFDSSERSVYMKLIERYLQKVDEPKAARKLEAILRSGDSYEPRGVIRMLDNALHENRPSSESKTLIKRLKTYSLKMLGEHNEALHILFEELSSYTLAASYCSDLYHQDSRAGVEVFSTFFDMVVTKSKRDDTGPRTILRFLEEFGFRLDSAKTLAKTPSDISLKDVQQILAKEIETSSLRKNRVRMEKNLLQVELVDKTYALDKELAKYCIINQDQKCYVCHKPLLNGRDTTIMWFPNASGRILSHYNCRKVIETS</sequence>
<dbReference type="RefSeq" id="XP_022627843.1">
    <property type="nucleotide sequence ID" value="XM_022773361.1"/>
</dbReference>
<dbReference type="EMBL" id="LN736362">
    <property type="protein sequence ID" value="CEP61609.1"/>
    <property type="molecule type" value="Genomic_DNA"/>
</dbReference>
<dbReference type="HOGENOM" id="CLU_293239_0_0_1"/>
<dbReference type="GO" id="GO:0012505">
    <property type="term" value="C:endomembrane system"/>
    <property type="evidence" value="ECO:0007669"/>
    <property type="project" value="UniProtKB-SubCell"/>
</dbReference>
<dbReference type="InterPro" id="IPR032914">
    <property type="entry name" value="Vam6/VPS39/TRAP1"/>
</dbReference>
<feature type="domain" description="Vacuolar sorting protein 39/Transforming growth factor beta receptor-associated" evidence="5">
    <location>
        <begin position="586"/>
        <end position="693"/>
    </location>
</feature>
<feature type="repeat" description="CHCR" evidence="4">
    <location>
        <begin position="708"/>
        <end position="872"/>
    </location>
</feature>
<evidence type="ECO:0000313" key="7">
    <source>
        <dbReference type="Proteomes" id="UP000054304"/>
    </source>
</evidence>
<keyword evidence="7" id="KW-1185">Reference proteome</keyword>
<evidence type="ECO:0000256" key="4">
    <source>
        <dbReference type="PROSITE-ProRule" id="PRU01006"/>
    </source>
</evidence>
<dbReference type="GO" id="GO:0006886">
    <property type="term" value="P:intracellular protein transport"/>
    <property type="evidence" value="ECO:0007669"/>
    <property type="project" value="UniProtKB-UniRule"/>
</dbReference>
<dbReference type="AlphaFoldDB" id="A0A0C7N0Z0"/>
<dbReference type="GO" id="GO:0035091">
    <property type="term" value="F:phosphatidylinositol binding"/>
    <property type="evidence" value="ECO:0007669"/>
    <property type="project" value="EnsemblFungi"/>
</dbReference>
<organism evidence="6 7">
    <name type="scientific">Lachancea lanzarotensis</name>
    <dbReference type="NCBI Taxonomy" id="1245769"/>
    <lineage>
        <taxon>Eukaryota</taxon>
        <taxon>Fungi</taxon>
        <taxon>Dikarya</taxon>
        <taxon>Ascomycota</taxon>
        <taxon>Saccharomycotina</taxon>
        <taxon>Saccharomycetes</taxon>
        <taxon>Saccharomycetales</taxon>
        <taxon>Saccharomycetaceae</taxon>
        <taxon>Lachancea</taxon>
    </lineage>
</organism>
<dbReference type="GO" id="GO:0030897">
    <property type="term" value="C:HOPS complex"/>
    <property type="evidence" value="ECO:0007669"/>
    <property type="project" value="EnsemblFungi"/>
</dbReference>
<dbReference type="GeneID" id="34685038"/>
<dbReference type="GO" id="GO:0000329">
    <property type="term" value="C:fungal-type vacuole membrane"/>
    <property type="evidence" value="ECO:0007669"/>
    <property type="project" value="EnsemblFungi"/>
</dbReference>
<dbReference type="GO" id="GO:0042144">
    <property type="term" value="P:vacuole fusion, non-autophagic"/>
    <property type="evidence" value="ECO:0007669"/>
    <property type="project" value="EnsemblFungi"/>
</dbReference>
<comment type="subcellular location">
    <subcellularLocation>
        <location evidence="1">Endomembrane system</location>
        <topology evidence="1">Peripheral membrane protein</topology>
    </subcellularLocation>
</comment>
<dbReference type="InterPro" id="IPR036322">
    <property type="entry name" value="WD40_repeat_dom_sf"/>
</dbReference>
<dbReference type="GO" id="GO:0035542">
    <property type="term" value="P:regulation of SNARE complex assembly"/>
    <property type="evidence" value="ECO:0007669"/>
    <property type="project" value="EnsemblFungi"/>
</dbReference>
<keyword evidence="2" id="KW-0472">Membrane</keyword>
<dbReference type="GO" id="GO:0005085">
    <property type="term" value="F:guanyl-nucleotide exchange factor activity"/>
    <property type="evidence" value="ECO:0007669"/>
    <property type="project" value="EnsemblFungi"/>
</dbReference>
<gene>
    <name evidence="6" type="ORF">LALA0_S03e06766g</name>
</gene>
<evidence type="ECO:0000259" key="5">
    <source>
        <dbReference type="Pfam" id="PF10366"/>
    </source>
</evidence>
<dbReference type="PANTHER" id="PTHR12894:SF49">
    <property type="entry name" value="VAM6_VPS39-LIKE PROTEIN"/>
    <property type="match status" value="1"/>
</dbReference>
<accession>A0A0C7N0Z0</accession>
<dbReference type="GO" id="GO:1990816">
    <property type="term" value="C:vacuole-mitochondrion membrane contact site"/>
    <property type="evidence" value="ECO:0007669"/>
    <property type="project" value="EnsemblFungi"/>
</dbReference>
<dbReference type="STRING" id="1245769.A0A0C7N0Z0"/>
<protein>
    <submittedName>
        <fullName evidence="6">LALA0S03e06766g1_1</fullName>
    </submittedName>
</protein>
<dbReference type="GO" id="GO:0034727">
    <property type="term" value="P:piecemeal microautophagy of the nucleus"/>
    <property type="evidence" value="ECO:0007669"/>
    <property type="project" value="EnsemblFungi"/>
</dbReference>
<dbReference type="GO" id="GO:1904263">
    <property type="term" value="P:positive regulation of TORC1 signaling"/>
    <property type="evidence" value="ECO:0007669"/>
    <property type="project" value="EnsemblFungi"/>
</dbReference>
<dbReference type="GO" id="GO:0099022">
    <property type="term" value="P:vesicle tethering"/>
    <property type="evidence" value="ECO:0007669"/>
    <property type="project" value="EnsemblFungi"/>
</dbReference>
<dbReference type="GO" id="GO:0031267">
    <property type="term" value="F:small GTPase binding"/>
    <property type="evidence" value="ECO:0007669"/>
    <property type="project" value="EnsemblFungi"/>
</dbReference>
<proteinExistence type="inferred from homology"/>
<name>A0A0C7N0Z0_9SACH</name>
<dbReference type="OrthoDB" id="5325112at2759"/>
<reference evidence="6 7" key="1">
    <citation type="submission" date="2014-12" db="EMBL/GenBank/DDBJ databases">
        <authorList>
            <person name="Neuveglise Cecile"/>
        </authorList>
    </citation>
    <scope>NUCLEOTIDE SEQUENCE [LARGE SCALE GENOMIC DNA]</scope>
    <source>
        <strain evidence="6 7">CBS 12615</strain>
    </source>
</reference>
<dbReference type="PROSITE" id="PS50236">
    <property type="entry name" value="CHCR"/>
    <property type="match status" value="1"/>
</dbReference>
<evidence type="ECO:0000256" key="1">
    <source>
        <dbReference type="ARBA" id="ARBA00004184"/>
    </source>
</evidence>
<evidence type="ECO:0000256" key="2">
    <source>
        <dbReference type="ARBA" id="ARBA00023136"/>
    </source>
</evidence>
<dbReference type="SUPFAM" id="SSF50978">
    <property type="entry name" value="WD40 repeat-like"/>
    <property type="match status" value="1"/>
</dbReference>
<evidence type="ECO:0000256" key="3">
    <source>
        <dbReference type="ARBA" id="ARBA00038201"/>
    </source>
</evidence>
<comment type="similarity">
    <text evidence="3">Belongs to the VAM6/VPS39 family.</text>
</comment>
<dbReference type="PANTHER" id="PTHR12894">
    <property type="entry name" value="CNH DOMAIN CONTAINING"/>
    <property type="match status" value="1"/>
</dbReference>
<dbReference type="InterPro" id="IPR019452">
    <property type="entry name" value="VPS39/TGF_beta_rcpt-assoc_1"/>
</dbReference>
<evidence type="ECO:0000313" key="6">
    <source>
        <dbReference type="EMBL" id="CEP61609.1"/>
    </source>
</evidence>